<dbReference type="PANTHER" id="PTHR35810:SF1">
    <property type="entry name" value="CYTOPLASMIC PROTEIN"/>
    <property type="match status" value="1"/>
</dbReference>
<reference evidence="1 2" key="1">
    <citation type="submission" date="2018-04" db="EMBL/GenBank/DDBJ databases">
        <authorList>
            <person name="Li G."/>
            <person name="Du W."/>
            <person name="Bai Y."/>
        </authorList>
    </citation>
    <scope>NUCLEOTIDE SEQUENCE [LARGE SCALE GENOMIC DNA]</scope>
    <source>
        <strain evidence="1 2">YYYZ-3</strain>
    </source>
</reference>
<dbReference type="InterPro" id="IPR011204">
    <property type="entry name" value="Virulence_RhuM-like"/>
</dbReference>
<protein>
    <recommendedName>
        <fullName evidence="3">Cell filamentation protein Fic</fullName>
    </recommendedName>
</protein>
<dbReference type="RefSeq" id="WP_125750303.1">
    <property type="nucleotide sequence ID" value="NZ_CP034367.1"/>
</dbReference>
<dbReference type="Proteomes" id="UP001318401">
    <property type="component" value="Unassembled WGS sequence"/>
</dbReference>
<accession>A0ABX2B943</accession>
<dbReference type="EMBL" id="QDKN01000002">
    <property type="protein sequence ID" value="NPT29869.1"/>
    <property type="molecule type" value="Genomic_DNA"/>
</dbReference>
<proteinExistence type="predicted"/>
<dbReference type="PANTHER" id="PTHR35810">
    <property type="entry name" value="CYTOPLASMIC PROTEIN-RELATED"/>
    <property type="match status" value="1"/>
</dbReference>
<evidence type="ECO:0008006" key="3">
    <source>
        <dbReference type="Google" id="ProtNLM"/>
    </source>
</evidence>
<gene>
    <name evidence="1" type="ORF">DDR56_04670</name>
</gene>
<keyword evidence="2" id="KW-1185">Reference proteome</keyword>
<sequence length="346" mass="39876">MRKDLKELSPIVYPSNGEDVEVLLYDESVWATAKSISELFNVEEFKVESLIIEVFENGELEREGNSREEIVSGVSNATIYYSLDAVISVGYRIDSKLATQFRIWATSVLKQYLRDGFVINEEILRSDPKKLNELAAKLRELRANEKNVYASVRECFKLAASDYEPTSDEVRKFYILLQDKFHHAITRMTSSKLILDRADHSEKNMGLKIIKGSIPTKSEVNTGKNYLSEIEIYRMHLLSEQFLLYAESTSLAGKTMTMKSLHEQLDNLLRLNGYPVFDGYIDYLKDRAIAHAEREYDTFLEIKKLEYLGVDVDLASFYLGDYEDYKEQTSQVTIRQLNKSLALKND</sequence>
<name>A0ABX2B943_9GAMM</name>
<comment type="caution">
    <text evidence="1">The sequence shown here is derived from an EMBL/GenBank/DDBJ whole genome shotgun (WGS) entry which is preliminary data.</text>
</comment>
<organism evidence="1 2">
    <name type="scientific">Vreelandella venusta</name>
    <dbReference type="NCBI Taxonomy" id="44935"/>
    <lineage>
        <taxon>Bacteria</taxon>
        <taxon>Pseudomonadati</taxon>
        <taxon>Pseudomonadota</taxon>
        <taxon>Gammaproteobacteria</taxon>
        <taxon>Oceanospirillales</taxon>
        <taxon>Halomonadaceae</taxon>
        <taxon>Vreelandella</taxon>
    </lineage>
</organism>
<evidence type="ECO:0000313" key="2">
    <source>
        <dbReference type="Proteomes" id="UP001318401"/>
    </source>
</evidence>
<dbReference type="Pfam" id="PF13310">
    <property type="entry name" value="Virulence_RhuM"/>
    <property type="match status" value="1"/>
</dbReference>
<evidence type="ECO:0000313" key="1">
    <source>
        <dbReference type="EMBL" id="NPT29869.1"/>
    </source>
</evidence>